<keyword evidence="2" id="KW-1185">Reference proteome</keyword>
<evidence type="ECO:0000313" key="2">
    <source>
        <dbReference type="Proteomes" id="UP000030727"/>
    </source>
</evidence>
<dbReference type="Proteomes" id="UP000030727">
    <property type="component" value="Segment"/>
</dbReference>
<protein>
    <recommendedName>
        <fullName evidence="3">Gp30.3 protein</fullName>
    </recommendedName>
</protein>
<dbReference type="KEGG" id="vg:24722821"/>
<dbReference type="EMBL" id="KF925357">
    <property type="protein sequence ID" value="AHK11048.1"/>
    <property type="molecule type" value="Genomic_DNA"/>
</dbReference>
<dbReference type="SUPFAM" id="SSF143990">
    <property type="entry name" value="YbiA-like"/>
    <property type="match status" value="1"/>
</dbReference>
<name>A0A0A0PSK5_9CAUD</name>
<organism evidence="1 2">
    <name type="scientific">Escherichia phage HY01</name>
    <dbReference type="NCBI Taxonomy" id="1434323"/>
    <lineage>
        <taxon>Viruses</taxon>
        <taxon>Duplodnaviria</taxon>
        <taxon>Heunggongvirae</taxon>
        <taxon>Uroviricota</taxon>
        <taxon>Caudoviricetes</taxon>
        <taxon>Pantevenvirales</taxon>
        <taxon>Straboviridae</taxon>
        <taxon>Tevenvirinae</taxon>
        <taxon>Tequatrovirus</taxon>
        <taxon>Tequatrovirus hy01</taxon>
    </lineage>
</organism>
<proteinExistence type="predicted"/>
<dbReference type="InterPro" id="IPR012596">
    <property type="entry name" value="Phage_T4_Y12G"/>
</dbReference>
<dbReference type="Pfam" id="PF08010">
    <property type="entry name" value="Phage_30_3"/>
    <property type="match status" value="1"/>
</dbReference>
<dbReference type="GeneID" id="24722821"/>
<sequence length="126" mass="14117">MDGIQFGGLEGFLQGCKVKNVEQQRRIFGMSGLDAQKAGRAYARAQDRGTLFWLGVPFSRYSPAWKELYTNAYFEAAFQNRGFRDALQASKGKVLKHSMASGLTKDDTILTEAEFIDVLNLLRDSL</sequence>
<reference evidence="1 2" key="1">
    <citation type="submission" date="2013-11" db="EMBL/GenBank/DDBJ databases">
        <title>Complete Genome Sequence of E. coli O157:H7 Bacteriophage HY01.</title>
        <authorList>
            <person name="Lee J.-H."/>
            <person name="Lee H.Y."/>
            <person name="Lee D.H."/>
            <person name="Ryu S."/>
        </authorList>
    </citation>
    <scope>NUCLEOTIDE SEQUENCE [LARGE SCALE GENOMIC DNA]</scope>
</reference>
<evidence type="ECO:0008006" key="3">
    <source>
        <dbReference type="Google" id="ProtNLM"/>
    </source>
</evidence>
<accession>A0A0A0PSK5</accession>
<evidence type="ECO:0000313" key="1">
    <source>
        <dbReference type="EMBL" id="AHK11048.1"/>
    </source>
</evidence>
<dbReference type="InterPro" id="IPR037238">
    <property type="entry name" value="YbiA-like_sf"/>
</dbReference>
<gene>
    <name evidence="1" type="ORF">HY01_0191</name>
</gene>
<dbReference type="RefSeq" id="YP_009148642.1">
    <property type="nucleotide sequence ID" value="NC_027349.1"/>
</dbReference>